<reference evidence="2" key="1">
    <citation type="submission" date="2016-11" db="EMBL/GenBank/DDBJ databases">
        <authorList>
            <person name="Varghese N."/>
            <person name="Submissions S."/>
        </authorList>
    </citation>
    <scope>NUCLEOTIDE SEQUENCE [LARGE SCALE GENOMIC DNA]</scope>
    <source>
        <strain evidence="2">DSM 12395</strain>
    </source>
</reference>
<protein>
    <submittedName>
        <fullName evidence="1">Uncharacterized protein</fullName>
    </submittedName>
</protein>
<evidence type="ECO:0000313" key="1">
    <source>
        <dbReference type="EMBL" id="SHE51615.1"/>
    </source>
</evidence>
<evidence type="ECO:0000313" key="2">
    <source>
        <dbReference type="Proteomes" id="UP000184148"/>
    </source>
</evidence>
<accession>A0A1M4U4L6</accession>
<name>A0A1M4U4L6_9FIRM</name>
<keyword evidence="2" id="KW-1185">Reference proteome</keyword>
<organism evidence="1 2">
    <name type="scientific">Desulforamulus putei DSM 12395</name>
    <dbReference type="NCBI Taxonomy" id="1121429"/>
    <lineage>
        <taxon>Bacteria</taxon>
        <taxon>Bacillati</taxon>
        <taxon>Bacillota</taxon>
        <taxon>Clostridia</taxon>
        <taxon>Eubacteriales</taxon>
        <taxon>Peptococcaceae</taxon>
        <taxon>Desulforamulus</taxon>
    </lineage>
</organism>
<dbReference type="OrthoDB" id="1786963at2"/>
<dbReference type="AlphaFoldDB" id="A0A1M4U4L6"/>
<dbReference type="RefSeq" id="WP_073235419.1">
    <property type="nucleotide sequence ID" value="NZ_FQUY01000002.1"/>
</dbReference>
<proteinExistence type="predicted"/>
<gene>
    <name evidence="1" type="ORF">SAMN02745133_00579</name>
</gene>
<sequence>MSHLTKECLVNLLTRVREDIQKEKQIPPASLSKEEQELLKMYIPMQLGEESAKKMMELLNEIREGKRPPLSEQERIELNQKNMEESLINFLSKLSTANQDELEAIHEMCERIRASRCDF</sequence>
<dbReference type="EMBL" id="FQUY01000002">
    <property type="protein sequence ID" value="SHE51615.1"/>
    <property type="molecule type" value="Genomic_DNA"/>
</dbReference>
<dbReference type="Proteomes" id="UP000184148">
    <property type="component" value="Unassembled WGS sequence"/>
</dbReference>